<sequence length="1075" mass="110466">MANPFAAIRRKPAGATYGRKALAARRLADPAGTRAPPAEQEALSSSTSSSSEASSDGECDSDASQKRSRVGGGAEGTSGGARARRTAEAALARLDSLYESTKAAGCDSASPSALLESTKHSWDLGGSGAATAHALDGGGDPVSTQQARRAVKDNTDILVYGGKLGATAAPSAAGTKRGRAAKRQQKTAPARKDQSAPLDAHRQADGRIAKTKAARAQHTCTVDAKGAVSADTAAAASPPAQTVHTGRSGKAAGRPGAWDMGELLLSSPISAKVATRGSKAARPQSHRCRRDDPPSSSPPSTPGRLVDSSKSSRLPSSLAASDNESDGACVPSLGAAATPAAPRAAVQPDGSPIGPSVATSKRLQSRAFSQNVVYTYGRSRDDEDDDLVLGFSRALGGPRLGEAIPRPLLTGAEGGVGNVQRPGGGSAGPRALGPLFEFLGRKTGGDRPASPEPFKRRLGDALRGFGASDPGLIAAACVRVVDLLADDRFREELLASKHAVATVLSGMQRARRDPLALASTMLVVAVAFSHPALMHTLVFERHALEIVAEILKATAEHDMLAMRECVGFPTDNHRRCTAQICALARGLRLVGDSLPVSTYNLALAALHGFTRCDDAAFLAMAPLLRCEMHESGCLGLVAERAFGTSIPLLVQSRGRSPAAPRAAAAGAPQPPADADTDDMWMGLDLPEEARDTSTIPASGAVTGTARHRESSGAALRQPMGPRSNTSGTSSSPLAALLQEPAGADPTSASVALELEILQFCATASPESQSEMLAAEASVSGPLALLAQAQRETAQRETAAVVPTAALEMAVLVLQLLVNLSNGSTEFCSRFVACDGFGVVAKNIVVVAQAHAAWPAPTEAAGEALSPRRRRLADEASDLRYDVLLVTSALLTNVVHADPSSVVHIARVRQSPLCRMDRRCFPECRCTQRAPLVALLARAFVSCQAAATASAEASVAAGYLAVLLGFLMQDRSCCEAVRDSLPGRDVALVAHHIGNFIRISGTVDSHVAGLLGGAQFAGRAIALDCRPPAPPAAGLQNSGGVLAARTIGVAAAGCASTAAPAMAATLRAIIDSLAHV</sequence>
<proteinExistence type="predicted"/>
<keyword evidence="2" id="KW-1185">Reference proteome</keyword>
<name>A0ACC1L9J1_9FUNG</name>
<dbReference type="Proteomes" id="UP001140087">
    <property type="component" value="Unassembled WGS sequence"/>
</dbReference>
<reference evidence="1" key="1">
    <citation type="submission" date="2022-07" db="EMBL/GenBank/DDBJ databases">
        <title>Phylogenomic reconstructions and comparative analyses of Kickxellomycotina fungi.</title>
        <authorList>
            <person name="Reynolds N.K."/>
            <person name="Stajich J.E."/>
            <person name="Barry K."/>
            <person name="Grigoriev I.V."/>
            <person name="Crous P."/>
            <person name="Smith M.E."/>
        </authorList>
    </citation>
    <scope>NUCLEOTIDE SEQUENCE</scope>
    <source>
        <strain evidence="1">BCRC 34780</strain>
    </source>
</reference>
<accession>A0ACC1L9J1</accession>
<comment type="caution">
    <text evidence="1">The sequence shown here is derived from an EMBL/GenBank/DDBJ whole genome shotgun (WGS) entry which is preliminary data.</text>
</comment>
<organism evidence="1 2">
    <name type="scientific">Coemansia helicoidea</name>
    <dbReference type="NCBI Taxonomy" id="1286919"/>
    <lineage>
        <taxon>Eukaryota</taxon>
        <taxon>Fungi</taxon>
        <taxon>Fungi incertae sedis</taxon>
        <taxon>Zoopagomycota</taxon>
        <taxon>Kickxellomycotina</taxon>
        <taxon>Kickxellomycetes</taxon>
        <taxon>Kickxellales</taxon>
        <taxon>Kickxellaceae</taxon>
        <taxon>Coemansia</taxon>
    </lineage>
</organism>
<evidence type="ECO:0000313" key="2">
    <source>
        <dbReference type="Proteomes" id="UP001140087"/>
    </source>
</evidence>
<protein>
    <submittedName>
        <fullName evidence="1">Uncharacterized protein</fullName>
    </submittedName>
</protein>
<evidence type="ECO:0000313" key="1">
    <source>
        <dbReference type="EMBL" id="KAJ2803432.1"/>
    </source>
</evidence>
<dbReference type="EMBL" id="JANBUN010000481">
    <property type="protein sequence ID" value="KAJ2803432.1"/>
    <property type="molecule type" value="Genomic_DNA"/>
</dbReference>
<gene>
    <name evidence="1" type="ORF">H4R21_002042</name>
</gene>